<evidence type="ECO:0000313" key="3">
    <source>
        <dbReference type="Proteomes" id="UP000029278"/>
    </source>
</evidence>
<name>A0A090Y869_PAEMA</name>
<feature type="transmembrane region" description="Helical" evidence="1">
    <location>
        <begin position="224"/>
        <end position="249"/>
    </location>
</feature>
<feature type="transmembrane region" description="Helical" evidence="1">
    <location>
        <begin position="280"/>
        <end position="300"/>
    </location>
</feature>
<dbReference type="GeneID" id="77011363"/>
<protein>
    <submittedName>
        <fullName evidence="2">ABC-2 transporter family protein</fullName>
    </submittedName>
</protein>
<keyword evidence="1" id="KW-1133">Transmembrane helix</keyword>
<evidence type="ECO:0000256" key="1">
    <source>
        <dbReference type="SAM" id="Phobius"/>
    </source>
</evidence>
<organism evidence="2 3">
    <name type="scientific">Paenibacillus macerans</name>
    <name type="common">Bacillus macerans</name>
    <dbReference type="NCBI Taxonomy" id="44252"/>
    <lineage>
        <taxon>Bacteria</taxon>
        <taxon>Bacillati</taxon>
        <taxon>Bacillota</taxon>
        <taxon>Bacilli</taxon>
        <taxon>Bacillales</taxon>
        <taxon>Paenibacillaceae</taxon>
        <taxon>Paenibacillus</taxon>
    </lineage>
</organism>
<evidence type="ECO:0000313" key="2">
    <source>
        <dbReference type="EMBL" id="KFM94973.1"/>
    </source>
</evidence>
<dbReference type="EMBL" id="JMQA01000044">
    <property type="protein sequence ID" value="KFM94973.1"/>
    <property type="molecule type" value="Genomic_DNA"/>
</dbReference>
<dbReference type="HOGENOM" id="CLU_690460_0_0_9"/>
<dbReference type="Proteomes" id="UP000029278">
    <property type="component" value="Unassembled WGS sequence"/>
</dbReference>
<feature type="transmembrane region" description="Helical" evidence="1">
    <location>
        <begin position="172"/>
        <end position="197"/>
    </location>
</feature>
<dbReference type="RefSeq" id="WP_036619597.1">
    <property type="nucleotide sequence ID" value="NZ_JAKOBR010000083.1"/>
</dbReference>
<dbReference type="AlphaFoldDB" id="A0A090Y869"/>
<dbReference type="OrthoDB" id="1700423at2"/>
<dbReference type="STRING" id="44252.DJ90_5859"/>
<gene>
    <name evidence="2" type="ORF">DJ90_5859</name>
</gene>
<dbReference type="PANTHER" id="PTHR37305">
    <property type="entry name" value="INTEGRAL MEMBRANE PROTEIN-RELATED"/>
    <property type="match status" value="1"/>
</dbReference>
<reference evidence="2 3" key="1">
    <citation type="submission" date="2014-04" db="EMBL/GenBank/DDBJ databases">
        <authorList>
            <person name="Bishop-Lilly K.A."/>
            <person name="Broomall S.M."/>
            <person name="Chain P.S."/>
            <person name="Chertkov O."/>
            <person name="Coyne S.R."/>
            <person name="Daligault H.E."/>
            <person name="Davenport K.W."/>
            <person name="Erkkila T."/>
            <person name="Frey K.G."/>
            <person name="Gibbons H.S."/>
            <person name="Gu W."/>
            <person name="Jaissle J."/>
            <person name="Johnson S.L."/>
            <person name="Koroleva G.I."/>
            <person name="Ladner J.T."/>
            <person name="Lo C.-C."/>
            <person name="Minogue T.D."/>
            <person name="Munk C."/>
            <person name="Palacios G.F."/>
            <person name="Redden C.L."/>
            <person name="Rosenzweig C.N."/>
            <person name="Scholz M.B."/>
            <person name="Teshima H."/>
            <person name="Xu Y."/>
        </authorList>
    </citation>
    <scope>NUCLEOTIDE SEQUENCE [LARGE SCALE GENOMIC DNA]</scope>
    <source>
        <strain evidence="2 3">8244</strain>
    </source>
</reference>
<keyword evidence="1" id="KW-0812">Transmembrane</keyword>
<dbReference type="PATRIC" id="fig|44252.3.peg.5332"/>
<keyword evidence="3" id="KW-1185">Reference proteome</keyword>
<feature type="transmembrane region" description="Helical" evidence="1">
    <location>
        <begin position="312"/>
        <end position="334"/>
    </location>
</feature>
<accession>A0A090Y869</accession>
<comment type="caution">
    <text evidence="2">The sequence shown here is derived from an EMBL/GenBank/DDBJ whole genome shotgun (WGS) entry which is preliminary data.</text>
</comment>
<feature type="transmembrane region" description="Helical" evidence="1">
    <location>
        <begin position="365"/>
        <end position="386"/>
    </location>
</feature>
<proteinExistence type="predicted"/>
<sequence>MNLVKMEFKKIMKNKPAVLFALITFIFLAGFGIQSTLDRRETIGNLDAYYKLFEPYKGEINEALAVKITQEIDSILNDNHYIMNNKISKDLTPEIRRELYFKFSYSNAYRTHKWWLDNDEGTSFNILKKEYQDIVANSQQNSFTGKDTYKKLMSYENVGAPGFYKTDDWEDLFFYLLSPFMAIFISVTTILAIGPVFSNEIVTGVKRVILSTESGYKKVTRSKVLASLGFTYLYITLIYSISILAFLIINKGYRMWNMPLNSISQFLFTPYHLSALEMLLAAYLVTILASSLLVVCILFISSVCKSNVTSIIIAGVFTCIPLFLPSIDGGIGLIKEAFPFKQLMISHLFSTYESYNIAGQPTLKLPIMVVLDVLLICLFYIFIRLFNRRKDF</sequence>
<keyword evidence="1" id="KW-0472">Membrane</keyword>
<dbReference type="PANTHER" id="PTHR37305:SF1">
    <property type="entry name" value="MEMBRANE PROTEIN"/>
    <property type="match status" value="1"/>
</dbReference>